<evidence type="ECO:0000256" key="2">
    <source>
        <dbReference type="ARBA" id="ARBA00010527"/>
    </source>
</evidence>
<dbReference type="CDD" id="cd20070">
    <property type="entry name" value="5TM_YidC_Alb3"/>
    <property type="match status" value="1"/>
</dbReference>
<comment type="similarity">
    <text evidence="2 13">Belongs to the OXA1/ALB3/YidC family. Type 1 subfamily.</text>
</comment>
<reference evidence="18" key="1">
    <citation type="submission" date="2023-07" db="EMBL/GenBank/DDBJ databases">
        <title>Study on multiphase classification of strain Alteromonas salexigens isolated from the Yellow Sea.</title>
        <authorList>
            <person name="Sun L."/>
        </authorList>
    </citation>
    <scope>NUCLEOTIDE SEQUENCE [LARGE SCALE GENOMIC DNA]</scope>
    <source>
        <strain evidence="18">ASW11-19</strain>
    </source>
</reference>
<evidence type="ECO:0000256" key="5">
    <source>
        <dbReference type="ARBA" id="ARBA00022475"/>
    </source>
</evidence>
<keyword evidence="9 13" id="KW-0472">Membrane</keyword>
<evidence type="ECO:0000256" key="9">
    <source>
        <dbReference type="ARBA" id="ARBA00023136"/>
    </source>
</evidence>
<proteinExistence type="inferred from homology"/>
<evidence type="ECO:0000256" key="1">
    <source>
        <dbReference type="ARBA" id="ARBA00004429"/>
    </source>
</evidence>
<feature type="transmembrane region" description="Helical" evidence="13">
    <location>
        <begin position="514"/>
        <end position="534"/>
    </location>
</feature>
<dbReference type="InterPro" id="IPR038221">
    <property type="entry name" value="YidC_periplasmic_sf"/>
</dbReference>
<keyword evidence="8 13" id="KW-1133">Transmembrane helix</keyword>
<dbReference type="NCBIfam" id="NF002353">
    <property type="entry name" value="PRK01318.1-4"/>
    <property type="match status" value="1"/>
</dbReference>
<dbReference type="InterPro" id="IPR019998">
    <property type="entry name" value="Membr_insert_YidC"/>
</dbReference>
<dbReference type="HAMAP" id="MF_01810">
    <property type="entry name" value="YidC_type1"/>
    <property type="match status" value="1"/>
</dbReference>
<evidence type="ECO:0000259" key="15">
    <source>
        <dbReference type="Pfam" id="PF02096"/>
    </source>
</evidence>
<dbReference type="PRINTS" id="PR01900">
    <property type="entry name" value="YIDCPROTEIN"/>
</dbReference>
<keyword evidence="10 13" id="KW-0143">Chaperone</keyword>
<dbReference type="InterPro" id="IPR028055">
    <property type="entry name" value="YidC/Oxa/ALB_C"/>
</dbReference>
<evidence type="ECO:0000313" key="18">
    <source>
        <dbReference type="Proteomes" id="UP001209257"/>
    </source>
</evidence>
<dbReference type="PRINTS" id="PR00701">
    <property type="entry name" value="60KDINNERMP"/>
</dbReference>
<protein>
    <recommendedName>
        <fullName evidence="3 13">Membrane protein insertase YidC</fullName>
    </recommendedName>
    <alternativeName>
        <fullName evidence="12 13">Foldase YidC</fullName>
    </alternativeName>
    <alternativeName>
        <fullName evidence="11 13">Membrane integrase YidC</fullName>
    </alternativeName>
    <alternativeName>
        <fullName evidence="13">Membrane protein YidC</fullName>
    </alternativeName>
</protein>
<feature type="transmembrane region" description="Helical" evidence="13">
    <location>
        <begin position="7"/>
        <end position="23"/>
    </location>
</feature>
<feature type="transmembrane region" description="Helical" evidence="13">
    <location>
        <begin position="432"/>
        <end position="455"/>
    </location>
</feature>
<dbReference type="NCBIfam" id="NF002351">
    <property type="entry name" value="PRK01318.1-1"/>
    <property type="match status" value="1"/>
</dbReference>
<dbReference type="NCBIfam" id="TIGR03593">
    <property type="entry name" value="yidC_nterm"/>
    <property type="match status" value="1"/>
</dbReference>
<evidence type="ECO:0000256" key="3">
    <source>
        <dbReference type="ARBA" id="ARBA00015325"/>
    </source>
</evidence>
<evidence type="ECO:0000256" key="6">
    <source>
        <dbReference type="ARBA" id="ARBA00022692"/>
    </source>
</evidence>
<evidence type="ECO:0000256" key="11">
    <source>
        <dbReference type="ARBA" id="ARBA00033245"/>
    </source>
</evidence>
<evidence type="ECO:0000256" key="10">
    <source>
        <dbReference type="ARBA" id="ARBA00023186"/>
    </source>
</evidence>
<keyword evidence="7 13" id="KW-0653">Protein transport</keyword>
<keyword evidence="18" id="KW-1185">Reference proteome</keyword>
<evidence type="ECO:0000256" key="14">
    <source>
        <dbReference type="SAM" id="MobiDB-lite"/>
    </source>
</evidence>
<feature type="compositionally biased region" description="Low complexity" evidence="14">
    <location>
        <begin position="29"/>
        <end position="42"/>
    </location>
</feature>
<organism evidence="17 18">
    <name type="scientific">Alteromonas salexigens</name>
    <dbReference type="NCBI Taxonomy" id="2982530"/>
    <lineage>
        <taxon>Bacteria</taxon>
        <taxon>Pseudomonadati</taxon>
        <taxon>Pseudomonadota</taxon>
        <taxon>Gammaproteobacteria</taxon>
        <taxon>Alteromonadales</taxon>
        <taxon>Alteromonadaceae</taxon>
        <taxon>Alteromonas/Salinimonas group</taxon>
        <taxon>Alteromonas</taxon>
    </lineage>
</organism>
<dbReference type="PANTHER" id="PTHR12428">
    <property type="entry name" value="OXA1"/>
    <property type="match status" value="1"/>
</dbReference>
<dbReference type="RefSeq" id="WP_262992299.1">
    <property type="nucleotide sequence ID" value="NZ_JAOTJC010000004.1"/>
</dbReference>
<comment type="subunit">
    <text evidence="13">Interacts with the Sec translocase complex via SecD. Specifically interacts with transmembrane segments of nascent integral membrane proteins during membrane integration.</text>
</comment>
<comment type="caution">
    <text evidence="17">The sequence shown here is derived from an EMBL/GenBank/DDBJ whole genome shotgun (WGS) entry which is preliminary data.</text>
</comment>
<feature type="compositionally biased region" description="Polar residues" evidence="14">
    <location>
        <begin position="54"/>
        <end position="82"/>
    </location>
</feature>
<sequence length="558" mass="62292">MESQRSFLIIGLALISFLLWQQWHKDYGPQPAEPAATEQAQQSQGVPSFDDGQSGDTDIPQSSADVPASETPQLSSQSATAATRSIAVTTDTLDLRIDLLGGDVVSADLLQYPVTQGAEEPYSLLRASQGLYVAQSGLIGANGPDANSSGRPVYNAEQTEYQLTGDTLAVPLTWRNNEGLQVTKTFHFTRGSHQVNVTYTVANNTAQTATVQPYGQLKQTMQYEDDSNMFMPTYRGAAYSTEDDRYEKYSFGDIEDGKLRITTPAGWVAMLEHYFVSAWVPPQDQSNTLYSRNLRDQFAVIGYLGAPLQIASGDTGTATSTLYMGPKNQEVLAELAHGLDLTVDYGILWWLSQLLFSLLMFLHGLVGNWGVAIILITIIVKGAMYPLTKKQYESMARLRNLAPKMQQLKDRFGDDKQKMSQAMMELYRKEKVNPMGGCLPLLLQMPIFLALYWVLMESVELRHADFALWITDLSVKDPYFVLPVLTGASMYLLQKLQPTTITDPMQQKIMQWMPVMMSVFFLWFPAGLVLYWLISNVITLIQAKMIYASMEKRGIKTS</sequence>
<comment type="subcellular location">
    <subcellularLocation>
        <location evidence="1">Cell inner membrane</location>
        <topology evidence="1">Multi-pass membrane protein</topology>
    </subcellularLocation>
    <subcellularLocation>
        <location evidence="13">Cell membrane</location>
        <topology evidence="13">Multi-pass membrane protein</topology>
    </subcellularLocation>
</comment>
<keyword evidence="6 13" id="KW-0812">Transmembrane</keyword>
<gene>
    <name evidence="13 17" type="primary">yidC</name>
    <name evidence="17" type="ORF">OCL06_03245</name>
</gene>
<feature type="domain" description="Membrane insertase YidC N-terminal" evidence="16">
    <location>
        <begin position="86"/>
        <end position="357"/>
    </location>
</feature>
<feature type="region of interest" description="Disordered" evidence="14">
    <location>
        <begin position="29"/>
        <end position="82"/>
    </location>
</feature>
<evidence type="ECO:0000256" key="4">
    <source>
        <dbReference type="ARBA" id="ARBA00022448"/>
    </source>
</evidence>
<feature type="domain" description="Membrane insertase YidC/Oxa/ALB C-terminal" evidence="15">
    <location>
        <begin position="369"/>
        <end position="547"/>
    </location>
</feature>
<dbReference type="EMBL" id="JAOTJC010000004">
    <property type="protein sequence ID" value="MCU7553614.1"/>
    <property type="molecule type" value="Genomic_DNA"/>
</dbReference>
<evidence type="ECO:0000313" key="17">
    <source>
        <dbReference type="EMBL" id="MCU7553614.1"/>
    </source>
</evidence>
<feature type="transmembrane region" description="Helical" evidence="13">
    <location>
        <begin position="347"/>
        <end position="380"/>
    </location>
</feature>
<accession>A0ABT2VKR1</accession>
<dbReference type="Proteomes" id="UP001209257">
    <property type="component" value="Unassembled WGS sequence"/>
</dbReference>
<dbReference type="NCBIfam" id="TIGR03592">
    <property type="entry name" value="yidC_oxa1_cterm"/>
    <property type="match status" value="1"/>
</dbReference>
<dbReference type="InterPro" id="IPR001708">
    <property type="entry name" value="YidC/ALB3/OXA1/COX18"/>
</dbReference>
<dbReference type="Pfam" id="PF02096">
    <property type="entry name" value="60KD_IMP"/>
    <property type="match status" value="1"/>
</dbReference>
<dbReference type="Pfam" id="PF14849">
    <property type="entry name" value="YidC_periplas"/>
    <property type="match status" value="1"/>
</dbReference>
<name>A0ABT2VKR1_9ALTE</name>
<dbReference type="PANTHER" id="PTHR12428:SF65">
    <property type="entry name" value="CYTOCHROME C OXIDASE ASSEMBLY PROTEIN COX18, MITOCHONDRIAL"/>
    <property type="match status" value="1"/>
</dbReference>
<evidence type="ECO:0000256" key="7">
    <source>
        <dbReference type="ARBA" id="ARBA00022927"/>
    </source>
</evidence>
<dbReference type="Gene3D" id="2.70.98.90">
    <property type="match status" value="1"/>
</dbReference>
<evidence type="ECO:0000256" key="8">
    <source>
        <dbReference type="ARBA" id="ARBA00022989"/>
    </source>
</evidence>
<dbReference type="InterPro" id="IPR028053">
    <property type="entry name" value="Membr_insert_YidC_N"/>
</dbReference>
<dbReference type="NCBIfam" id="NF002352">
    <property type="entry name" value="PRK01318.1-3"/>
    <property type="match status" value="1"/>
</dbReference>
<evidence type="ECO:0000256" key="13">
    <source>
        <dbReference type="HAMAP-Rule" id="MF_01810"/>
    </source>
</evidence>
<dbReference type="CDD" id="cd19961">
    <property type="entry name" value="EcYidC-like_peri"/>
    <property type="match status" value="1"/>
</dbReference>
<keyword evidence="5 13" id="KW-1003">Cell membrane</keyword>
<dbReference type="InterPro" id="IPR047196">
    <property type="entry name" value="YidC_ALB_C"/>
</dbReference>
<evidence type="ECO:0000259" key="16">
    <source>
        <dbReference type="Pfam" id="PF14849"/>
    </source>
</evidence>
<keyword evidence="4 13" id="KW-0813">Transport</keyword>
<evidence type="ECO:0000256" key="12">
    <source>
        <dbReference type="ARBA" id="ARBA00033342"/>
    </source>
</evidence>
<comment type="function">
    <text evidence="13">Required for the insertion and/or proper folding and/or complex formation of integral membrane proteins into the membrane. Involved in integration of membrane proteins that insert both dependently and independently of the Sec translocase complex, as well as at least some lipoproteins. Aids folding of multispanning membrane proteins.</text>
</comment>